<dbReference type="GeneID" id="14207875"/>
<reference evidence="1 2" key="1">
    <citation type="submission" date="2016-10" db="EMBL/GenBank/DDBJ databases">
        <authorList>
            <person name="de Groot N.N."/>
        </authorList>
    </citation>
    <scope>NUCLEOTIDE SEQUENCE [LARGE SCALE GENOMIC DNA]</scope>
    <source>
        <strain evidence="1 2">SP2</strain>
    </source>
</reference>
<evidence type="ECO:0000313" key="2">
    <source>
        <dbReference type="Proteomes" id="UP000182829"/>
    </source>
</evidence>
<dbReference type="OrthoDB" id="275508at2157"/>
<dbReference type="RefSeq" id="WP_005581478.1">
    <property type="nucleotide sequence ID" value="NZ_FORO01000015.1"/>
</dbReference>
<protein>
    <submittedName>
        <fullName evidence="1">Uncharacterized protein</fullName>
    </submittedName>
</protein>
<dbReference type="AlphaFoldDB" id="A0A1I3NU33"/>
<evidence type="ECO:0000313" key="1">
    <source>
        <dbReference type="EMBL" id="SFJ12795.1"/>
    </source>
</evidence>
<sequence length="104" mass="11865">MTETTWSELEGTELQYRNDSWELTGAVDVGNTGKFLEVEAKKTTDVRKRTVALRFGPDGDSPSVNPGNLDARFDRIEPEPGGQFLVLEDDHRIYRYELQGLVYR</sequence>
<proteinExistence type="predicted"/>
<gene>
    <name evidence="1" type="ORF">SAMN05443661_11511</name>
</gene>
<dbReference type="OMA" id="EDDHRIY"/>
<name>A0A1I3NU33_9EURY</name>
<organism evidence="1 2">
    <name type="scientific">Natronobacterium gregoryi</name>
    <dbReference type="NCBI Taxonomy" id="44930"/>
    <lineage>
        <taxon>Archaea</taxon>
        <taxon>Methanobacteriati</taxon>
        <taxon>Methanobacteriota</taxon>
        <taxon>Stenosarchaea group</taxon>
        <taxon>Halobacteria</taxon>
        <taxon>Halobacteriales</taxon>
        <taxon>Natrialbaceae</taxon>
        <taxon>Natronobacterium</taxon>
    </lineage>
</organism>
<dbReference type="EMBL" id="FORO01000015">
    <property type="protein sequence ID" value="SFJ12795.1"/>
    <property type="molecule type" value="Genomic_DNA"/>
</dbReference>
<accession>A0A1I3NU33</accession>
<dbReference type="Proteomes" id="UP000182829">
    <property type="component" value="Unassembled WGS sequence"/>
</dbReference>